<dbReference type="InterPro" id="IPR024344">
    <property type="entry name" value="MDMPI_metal-binding"/>
</dbReference>
<dbReference type="NCBIfam" id="TIGR03086">
    <property type="entry name" value="TIGR03086 family metal-binding protein"/>
    <property type="match status" value="1"/>
</dbReference>
<dbReference type="Proteomes" id="UP001500307">
    <property type="component" value="Unassembled WGS sequence"/>
</dbReference>
<dbReference type="EMBL" id="BAABGU010000007">
    <property type="protein sequence ID" value="GAA4566583.1"/>
    <property type="molecule type" value="Genomic_DNA"/>
</dbReference>
<dbReference type="Pfam" id="PF11716">
    <property type="entry name" value="MDMPI_N"/>
    <property type="match status" value="1"/>
</dbReference>
<feature type="domain" description="Mycothiol-dependent maleylpyruvate isomerase metal-binding" evidence="1">
    <location>
        <begin position="19"/>
        <end position="134"/>
    </location>
</feature>
<dbReference type="InterPro" id="IPR034660">
    <property type="entry name" value="DinB/YfiT-like"/>
</dbReference>
<dbReference type="RefSeq" id="WP_346117777.1">
    <property type="nucleotide sequence ID" value="NZ_BAABGU010000007.1"/>
</dbReference>
<accession>A0ABP8SE72</accession>
<protein>
    <submittedName>
        <fullName evidence="2">TIGR03086 family metal-binding protein</fullName>
    </submittedName>
</protein>
<dbReference type="NCBIfam" id="TIGR03083">
    <property type="entry name" value="maleylpyruvate isomerase family mycothiol-dependent enzyme"/>
    <property type="match status" value="1"/>
</dbReference>
<dbReference type="Gene3D" id="1.20.120.450">
    <property type="entry name" value="dinb family like domain"/>
    <property type="match status" value="1"/>
</dbReference>
<name>A0ABP8SE72_9ACTN</name>
<dbReference type="InterPro" id="IPR017520">
    <property type="entry name" value="CHP03086"/>
</dbReference>
<evidence type="ECO:0000259" key="1">
    <source>
        <dbReference type="Pfam" id="PF11716"/>
    </source>
</evidence>
<dbReference type="InterPro" id="IPR017517">
    <property type="entry name" value="Maleyloyr_isom"/>
</dbReference>
<evidence type="ECO:0000313" key="3">
    <source>
        <dbReference type="Proteomes" id="UP001500307"/>
    </source>
</evidence>
<reference evidence="3" key="1">
    <citation type="journal article" date="2019" name="Int. J. Syst. Evol. Microbiol.">
        <title>The Global Catalogue of Microorganisms (GCM) 10K type strain sequencing project: providing services to taxonomists for standard genome sequencing and annotation.</title>
        <authorList>
            <consortium name="The Broad Institute Genomics Platform"/>
            <consortium name="The Broad Institute Genome Sequencing Center for Infectious Disease"/>
            <person name="Wu L."/>
            <person name="Ma J."/>
        </authorList>
    </citation>
    <scope>NUCLEOTIDE SEQUENCE [LARGE SCALE GENOMIC DNA]</scope>
    <source>
        <strain evidence="3">JCM 3175</strain>
    </source>
</reference>
<comment type="caution">
    <text evidence="2">The sequence shown here is derived from an EMBL/GenBank/DDBJ whole genome shotgun (WGS) entry which is preliminary data.</text>
</comment>
<organism evidence="2 3">
    <name type="scientific">Micromonospora coerulea</name>
    <dbReference type="NCBI Taxonomy" id="47856"/>
    <lineage>
        <taxon>Bacteria</taxon>
        <taxon>Bacillati</taxon>
        <taxon>Actinomycetota</taxon>
        <taxon>Actinomycetes</taxon>
        <taxon>Micromonosporales</taxon>
        <taxon>Micromonosporaceae</taxon>
        <taxon>Micromonospora</taxon>
    </lineage>
</organism>
<gene>
    <name evidence="2" type="ORF">GCM10023176_16980</name>
</gene>
<dbReference type="SUPFAM" id="SSF109854">
    <property type="entry name" value="DinB/YfiT-like putative metalloenzymes"/>
    <property type="match status" value="1"/>
</dbReference>
<sequence length="197" mass="20599">MTGSTTTRLADGVALFDQSASYALDAMAGITAADLDRPTPCPGWDLRALLLHLADSADALANVITTGTMTLTATPQPDADAVAVARDRTHHLRDALKTAVQRDTLGPAAAEHVRWATSAAHGAAIEFAAHGWDISTTCGMDRQIRTGHASELLALSRSLISDDTRAPRFGPPVSVPAGATPNDRLIAFLGRQPATRG</sequence>
<keyword evidence="3" id="KW-1185">Reference proteome</keyword>
<proteinExistence type="predicted"/>
<evidence type="ECO:0000313" key="2">
    <source>
        <dbReference type="EMBL" id="GAA4566583.1"/>
    </source>
</evidence>